<comment type="caution">
    <text evidence="1">The sequence shown here is derived from an EMBL/GenBank/DDBJ whole genome shotgun (WGS) entry which is preliminary data.</text>
</comment>
<sequence>VFVYIVNKLKNEIVLMTENTYNPDRHEVNIPIEEGKVAAAHVAATKEYLLLADVHRDGRFAEGLRWIDAKVALCMPVVKPDGDCYAVLELYRSYAEPYDNVRRSYNSG</sequence>
<dbReference type="OrthoDB" id="546632at2759"/>
<evidence type="ECO:0000313" key="1">
    <source>
        <dbReference type="EMBL" id="CAH2208103.1"/>
    </source>
</evidence>
<dbReference type="SUPFAM" id="SSF55781">
    <property type="entry name" value="GAF domain-like"/>
    <property type="match status" value="1"/>
</dbReference>
<proteinExistence type="predicted"/>
<gene>
    <name evidence="1" type="primary">jg10110</name>
    <name evidence="1" type="ORF">PAEG_LOCUS720</name>
</gene>
<dbReference type="Gene3D" id="3.30.450.40">
    <property type="match status" value="1"/>
</dbReference>
<reference evidence="1" key="1">
    <citation type="submission" date="2022-03" db="EMBL/GenBank/DDBJ databases">
        <authorList>
            <person name="Lindestad O."/>
        </authorList>
    </citation>
    <scope>NUCLEOTIDE SEQUENCE</scope>
</reference>
<accession>A0A8S4QIG0</accession>
<evidence type="ECO:0000313" key="2">
    <source>
        <dbReference type="Proteomes" id="UP000838756"/>
    </source>
</evidence>
<dbReference type="AlphaFoldDB" id="A0A8S4QIG0"/>
<feature type="non-terminal residue" evidence="1">
    <location>
        <position position="1"/>
    </location>
</feature>
<keyword evidence="2" id="KW-1185">Reference proteome</keyword>
<protein>
    <submittedName>
        <fullName evidence="1">Jg10110 protein</fullName>
    </submittedName>
</protein>
<dbReference type="EMBL" id="CAKXAJ010002261">
    <property type="protein sequence ID" value="CAH2208103.1"/>
    <property type="molecule type" value="Genomic_DNA"/>
</dbReference>
<dbReference type="Proteomes" id="UP000838756">
    <property type="component" value="Unassembled WGS sequence"/>
</dbReference>
<dbReference type="InterPro" id="IPR029016">
    <property type="entry name" value="GAF-like_dom_sf"/>
</dbReference>
<name>A0A8S4QIG0_9NEOP</name>
<organism evidence="1 2">
    <name type="scientific">Pararge aegeria aegeria</name>
    <dbReference type="NCBI Taxonomy" id="348720"/>
    <lineage>
        <taxon>Eukaryota</taxon>
        <taxon>Metazoa</taxon>
        <taxon>Ecdysozoa</taxon>
        <taxon>Arthropoda</taxon>
        <taxon>Hexapoda</taxon>
        <taxon>Insecta</taxon>
        <taxon>Pterygota</taxon>
        <taxon>Neoptera</taxon>
        <taxon>Endopterygota</taxon>
        <taxon>Lepidoptera</taxon>
        <taxon>Glossata</taxon>
        <taxon>Ditrysia</taxon>
        <taxon>Papilionoidea</taxon>
        <taxon>Nymphalidae</taxon>
        <taxon>Satyrinae</taxon>
        <taxon>Satyrini</taxon>
        <taxon>Parargina</taxon>
        <taxon>Pararge</taxon>
    </lineage>
</organism>